<keyword evidence="2" id="KW-1185">Reference proteome</keyword>
<dbReference type="InterPro" id="IPR009057">
    <property type="entry name" value="Homeodomain-like_sf"/>
</dbReference>
<accession>A0AA39CSX9</accession>
<name>A0AA39CSX9_9EURO</name>
<dbReference type="Gene3D" id="1.10.246.220">
    <property type="match status" value="1"/>
</dbReference>
<dbReference type="AlphaFoldDB" id="A0AA39CSX9"/>
<protein>
    <submittedName>
        <fullName evidence="1">Uncharacterized protein</fullName>
    </submittedName>
</protein>
<dbReference type="Proteomes" id="UP001172681">
    <property type="component" value="Unassembled WGS sequence"/>
</dbReference>
<gene>
    <name evidence="1" type="ORF">H2204_011721</name>
</gene>
<reference evidence="1" key="1">
    <citation type="submission" date="2022-10" db="EMBL/GenBank/DDBJ databases">
        <title>Culturing micro-colonial fungi from biological soil crusts in the Mojave desert and describing Neophaeococcomyces mojavensis, and introducing the new genera and species Taxawa tesnikishii.</title>
        <authorList>
            <person name="Kurbessoian T."/>
            <person name="Stajich J.E."/>
        </authorList>
    </citation>
    <scope>NUCLEOTIDE SEQUENCE</scope>
    <source>
        <strain evidence="1">TK_35</strain>
    </source>
</reference>
<dbReference type="EMBL" id="JAPDRN010000112">
    <property type="protein sequence ID" value="KAJ9621805.1"/>
    <property type="molecule type" value="Genomic_DNA"/>
</dbReference>
<organism evidence="1 2">
    <name type="scientific">Knufia peltigerae</name>
    <dbReference type="NCBI Taxonomy" id="1002370"/>
    <lineage>
        <taxon>Eukaryota</taxon>
        <taxon>Fungi</taxon>
        <taxon>Dikarya</taxon>
        <taxon>Ascomycota</taxon>
        <taxon>Pezizomycotina</taxon>
        <taxon>Eurotiomycetes</taxon>
        <taxon>Chaetothyriomycetidae</taxon>
        <taxon>Chaetothyriales</taxon>
        <taxon>Trichomeriaceae</taxon>
        <taxon>Knufia</taxon>
    </lineage>
</organism>
<sequence>MDTDTRHTRRTFTEEEETALRELWNKISKSTRAPWARIQTLFNQSFPHSPRTIWSLQAKWRRMSKDVQSSANESHCAVECVLTSSKEIKNNDADVDEEEEPAVQVATSADDPMLDVLAQIPDQDEMDQTNRNELPANMVAIEKLIYRDGQPPIAVQDLSYVVNGLGINFG</sequence>
<evidence type="ECO:0000313" key="2">
    <source>
        <dbReference type="Proteomes" id="UP001172681"/>
    </source>
</evidence>
<proteinExistence type="predicted"/>
<comment type="caution">
    <text evidence="1">The sequence shown here is derived from an EMBL/GenBank/DDBJ whole genome shotgun (WGS) entry which is preliminary data.</text>
</comment>
<evidence type="ECO:0000313" key="1">
    <source>
        <dbReference type="EMBL" id="KAJ9621805.1"/>
    </source>
</evidence>
<dbReference type="SUPFAM" id="SSF46689">
    <property type="entry name" value="Homeodomain-like"/>
    <property type="match status" value="1"/>
</dbReference>